<gene>
    <name evidence="1" type="ORF">Pla52n_22320</name>
</gene>
<protein>
    <submittedName>
        <fullName evidence="1">Uncharacterized protein</fullName>
    </submittedName>
</protein>
<dbReference type="AlphaFoldDB" id="A0A5C6B3N3"/>
<proteinExistence type="predicted"/>
<dbReference type="InterPro" id="IPR008972">
    <property type="entry name" value="Cupredoxin"/>
</dbReference>
<comment type="caution">
    <text evidence="1">The sequence shown here is derived from an EMBL/GenBank/DDBJ whole genome shotgun (WGS) entry which is preliminary data.</text>
</comment>
<reference evidence="1 2" key="1">
    <citation type="submission" date="2019-02" db="EMBL/GenBank/DDBJ databases">
        <title>Deep-cultivation of Planctomycetes and their phenomic and genomic characterization uncovers novel biology.</title>
        <authorList>
            <person name="Wiegand S."/>
            <person name="Jogler M."/>
            <person name="Boedeker C."/>
            <person name="Pinto D."/>
            <person name="Vollmers J."/>
            <person name="Rivas-Marin E."/>
            <person name="Kohn T."/>
            <person name="Peeters S.H."/>
            <person name="Heuer A."/>
            <person name="Rast P."/>
            <person name="Oberbeckmann S."/>
            <person name="Bunk B."/>
            <person name="Jeske O."/>
            <person name="Meyerdierks A."/>
            <person name="Storesund J.E."/>
            <person name="Kallscheuer N."/>
            <person name="Luecker S."/>
            <person name="Lage O.M."/>
            <person name="Pohl T."/>
            <person name="Merkel B.J."/>
            <person name="Hornburger P."/>
            <person name="Mueller R.-W."/>
            <person name="Bruemmer F."/>
            <person name="Labrenz M."/>
            <person name="Spormann A.M."/>
            <person name="Op Den Camp H."/>
            <person name="Overmann J."/>
            <person name="Amann R."/>
            <person name="Jetten M.S.M."/>
            <person name="Mascher T."/>
            <person name="Medema M.H."/>
            <person name="Devos D.P."/>
            <person name="Kaster A.-K."/>
            <person name="Ovreas L."/>
            <person name="Rohde M."/>
            <person name="Galperin M.Y."/>
            <person name="Jogler C."/>
        </authorList>
    </citation>
    <scope>NUCLEOTIDE SEQUENCE [LARGE SCALE GENOMIC DNA]</scope>
    <source>
        <strain evidence="1 2">Pla52n</strain>
    </source>
</reference>
<keyword evidence="2" id="KW-1185">Reference proteome</keyword>
<dbReference type="EMBL" id="SJPN01000002">
    <property type="protein sequence ID" value="TWU06510.1"/>
    <property type="molecule type" value="Genomic_DNA"/>
</dbReference>
<name>A0A5C6B3N3_9BACT</name>
<accession>A0A5C6B3N3</accession>
<dbReference type="Proteomes" id="UP000320176">
    <property type="component" value="Unassembled WGS sequence"/>
</dbReference>
<evidence type="ECO:0000313" key="1">
    <source>
        <dbReference type="EMBL" id="TWU06510.1"/>
    </source>
</evidence>
<evidence type="ECO:0000313" key="2">
    <source>
        <dbReference type="Proteomes" id="UP000320176"/>
    </source>
</evidence>
<dbReference type="SUPFAM" id="SSF49503">
    <property type="entry name" value="Cupredoxins"/>
    <property type="match status" value="1"/>
</dbReference>
<organism evidence="1 2">
    <name type="scientific">Stieleria varia</name>
    <dbReference type="NCBI Taxonomy" id="2528005"/>
    <lineage>
        <taxon>Bacteria</taxon>
        <taxon>Pseudomonadati</taxon>
        <taxon>Planctomycetota</taxon>
        <taxon>Planctomycetia</taxon>
        <taxon>Pirellulales</taxon>
        <taxon>Pirellulaceae</taxon>
        <taxon>Stieleria</taxon>
    </lineage>
</organism>
<sequence>MSTLAKLREESRSTAFITPIGSSVDAGWPIPDFRAWTATRQRLDRSPLVEWNEMPEKRIQLRTQRKVWRVQQIQASKRGWSIMNRNIQTRIVLALICWFSWMSVAKKCRADLYTAAAASLEWKVDSADEVYLAEIVEDADAKHGLRFQPLEALMSNRELNIFPHATVHQCRLGGCLDSRSQFAVAGSRWLIFVRGEGEQIRVSNAISLTHPTADWTYAAISGFGKGDERVLTKSEEIIDRVKQRIAVDRPLPMDCDPDLTDHLYGKRLSEIPLGAWMGGKLLHVDIMRWDDPNEFGFDHDTLVSPLLVPIDVPQGEASGQRSVADVHETELIFLNGSSSEFFRHGQPEQNKSSLIGTWQCELLDRVLTITFHHRLTCLYSMEIKDQADSDYLASNGGTVFGAGTWTVDGGFLNLRKNRRVEGRWHRGRSWMRHGEDDLPRGRIVSKSDTEFQLADGTKFVRHNEPVTAYGHPHEHPWYLISEGWGLHRVSPTVEITFTMAGQPEPKPLNDLVLMWRQRGSPPIQGPPRPERPRTVRTLLGDQGFEPRITVLRAGDTFEIEATGSRPIIDHNINLAWFNNSQRGFDPSLEPPLIYQETVARGEPGLMHIECNIHDDEHGYVAVTEHGNIAVTNNEGYARLTDWPIGRQRLVLTHPDYHFRDAEVWADGEKLEKKGAALFLEIRDANIELRITGVKRNE</sequence>